<dbReference type="EMBL" id="CP139368">
    <property type="protein sequence ID" value="WPR88396.1"/>
    <property type="molecule type" value="Genomic_DNA"/>
</dbReference>
<protein>
    <recommendedName>
        <fullName evidence="4">GAF domain-containing protein</fullName>
    </recommendedName>
</protein>
<organism evidence="2 3">
    <name type="scientific">Microbacterium rhizosphaerae</name>
    <dbReference type="NCBI Taxonomy" id="1678237"/>
    <lineage>
        <taxon>Bacteria</taxon>
        <taxon>Bacillati</taxon>
        <taxon>Actinomycetota</taxon>
        <taxon>Actinomycetes</taxon>
        <taxon>Micrococcales</taxon>
        <taxon>Microbacteriaceae</taxon>
        <taxon>Microbacterium</taxon>
    </lineage>
</organism>
<evidence type="ECO:0008006" key="4">
    <source>
        <dbReference type="Google" id="ProtNLM"/>
    </source>
</evidence>
<feature type="transmembrane region" description="Helical" evidence="1">
    <location>
        <begin position="7"/>
        <end position="29"/>
    </location>
</feature>
<keyword evidence="1" id="KW-1133">Transmembrane helix</keyword>
<reference evidence="2 3" key="1">
    <citation type="submission" date="2023-11" db="EMBL/GenBank/DDBJ databases">
        <title>Genome sequence of Microbacterium rhizosphaerae KACC 19337.</title>
        <authorList>
            <person name="Choi H."/>
            <person name="Kim S."/>
            <person name="Kim Y."/>
            <person name="Kwon S.-W."/>
            <person name="Heo J."/>
        </authorList>
    </citation>
    <scope>NUCLEOTIDE SEQUENCE [LARGE SCALE GENOMIC DNA]</scope>
    <source>
        <strain evidence="2 3">KACC 19337</strain>
    </source>
</reference>
<evidence type="ECO:0000256" key="1">
    <source>
        <dbReference type="SAM" id="Phobius"/>
    </source>
</evidence>
<proteinExistence type="predicted"/>
<feature type="transmembrane region" description="Helical" evidence="1">
    <location>
        <begin position="41"/>
        <end position="60"/>
    </location>
</feature>
<keyword evidence="1" id="KW-0472">Membrane</keyword>
<sequence length="255" mass="28114">MWSVVSLVLRIGAVAWAALVGLGAALIAAGLINPLPKFEGTVWVISLIILGVDNVGTLIVRGSRRRRGRRMDRLEDALMVALLQIVRETPQLHLEDLGANAYVVSGRDSKRLHRVARLRPGRYPQESGVAWGSGKGMVGACLDQKKRVYRNWYAVAKKYGNTDISPEAFEKIPVNTRCGFTYEEFVSIVGKYSEVLAEPIWDLRNDGRILGVLTVDRAYRSGESEYTPLLDKRATHESAGLAASVVSRIVRPKAS</sequence>
<dbReference type="Proteomes" id="UP001323798">
    <property type="component" value="Chromosome"/>
</dbReference>
<gene>
    <name evidence="2" type="ORF">SM116_11465</name>
</gene>
<name>A0ABZ0SMD4_9MICO</name>
<keyword evidence="1" id="KW-0812">Transmembrane</keyword>
<keyword evidence="3" id="KW-1185">Reference proteome</keyword>
<accession>A0ABZ0SMD4</accession>
<evidence type="ECO:0000313" key="2">
    <source>
        <dbReference type="EMBL" id="WPR88396.1"/>
    </source>
</evidence>
<dbReference type="RefSeq" id="WP_320941116.1">
    <property type="nucleotide sequence ID" value="NZ_BAABEU010000006.1"/>
</dbReference>
<evidence type="ECO:0000313" key="3">
    <source>
        <dbReference type="Proteomes" id="UP001323798"/>
    </source>
</evidence>